<evidence type="ECO:0000256" key="2">
    <source>
        <dbReference type="ARBA" id="ARBA00008472"/>
    </source>
</evidence>
<proteinExistence type="inferred from homology"/>
<protein>
    <recommendedName>
        <fullName evidence="3 9">NADH-ubiquinone oxidoreductase chain 3</fullName>
        <ecNumber evidence="9">7.1.1.2</ecNumber>
    </recommendedName>
</protein>
<gene>
    <name evidence="10" type="primary">nad3</name>
</gene>
<keyword evidence="9" id="KW-0830">Ubiquinone</keyword>
<evidence type="ECO:0000256" key="7">
    <source>
        <dbReference type="ARBA" id="ARBA00023136"/>
    </source>
</evidence>
<feature type="transmembrane region" description="Helical" evidence="9">
    <location>
        <begin position="20"/>
        <end position="41"/>
    </location>
</feature>
<geneLocation type="mitochondrion" evidence="10"/>
<dbReference type="AlphaFoldDB" id="A0A7U1XAW7"/>
<keyword evidence="5 9" id="KW-0812">Transmembrane</keyword>
<reference evidence="10" key="1">
    <citation type="submission" date="2020-04" db="EMBL/GenBank/DDBJ databases">
        <title>Mitochondrial genomes of Ceratocystis.</title>
        <authorList>
            <person name="Mayers C.G."/>
            <person name="Harrington T.C."/>
            <person name="Wai A."/>
            <person name="Hausner G."/>
        </authorList>
    </citation>
    <scope>NUCLEOTIDE SEQUENCE</scope>
    <source>
        <strain evidence="10">C2240</strain>
    </source>
</reference>
<dbReference type="GeneID" id="65320836"/>
<keyword evidence="6 9" id="KW-1133">Transmembrane helix</keyword>
<dbReference type="Pfam" id="PF00507">
    <property type="entry name" value="Oxidored_q4"/>
    <property type="match status" value="1"/>
</dbReference>
<feature type="transmembrane region" description="Helical" evidence="9">
    <location>
        <begin position="101"/>
        <end position="122"/>
    </location>
</feature>
<dbReference type="Gene3D" id="1.20.58.1610">
    <property type="entry name" value="NADH:ubiquinone/plastoquinone oxidoreductase, chain 3"/>
    <property type="match status" value="1"/>
</dbReference>
<dbReference type="PANTHER" id="PTHR11058">
    <property type="entry name" value="NADH-UBIQUINONE OXIDOREDUCTASE CHAIN 3"/>
    <property type="match status" value="1"/>
</dbReference>
<comment type="function">
    <text evidence="9">Core subunit of the mitochondrial membrane respiratory chain NADH dehydrogenase (Complex I) which catalyzes electron transfer from NADH through the respiratory chain, using ubiquinone as an electron acceptor. Essential for the catalytic activity of complex I.</text>
</comment>
<dbReference type="GO" id="GO:0008137">
    <property type="term" value="F:NADH dehydrogenase (ubiquinone) activity"/>
    <property type="evidence" value="ECO:0007669"/>
    <property type="project" value="UniProtKB-UniRule"/>
</dbReference>
<evidence type="ECO:0000256" key="5">
    <source>
        <dbReference type="ARBA" id="ARBA00022692"/>
    </source>
</evidence>
<evidence type="ECO:0000256" key="8">
    <source>
        <dbReference type="ARBA" id="ARBA00049551"/>
    </source>
</evidence>
<dbReference type="InterPro" id="IPR038430">
    <property type="entry name" value="NDAH_ubi_oxred_su3_sf"/>
</dbReference>
<keyword evidence="4 9" id="KW-0813">Transport</keyword>
<evidence type="ECO:0000256" key="9">
    <source>
        <dbReference type="RuleBase" id="RU003640"/>
    </source>
</evidence>
<evidence type="ECO:0000256" key="3">
    <source>
        <dbReference type="ARBA" id="ARBA00021007"/>
    </source>
</evidence>
<comment type="subcellular location">
    <subcellularLocation>
        <location evidence="1">Membrane</location>
    </subcellularLocation>
    <subcellularLocation>
        <location evidence="9">Mitochondrion membrane</location>
        <topology evidence="9">Multi-pass membrane protein</topology>
    </subcellularLocation>
</comment>
<evidence type="ECO:0000256" key="1">
    <source>
        <dbReference type="ARBA" id="ARBA00004370"/>
    </source>
</evidence>
<name>A0A7U1XAW7_9PEZI</name>
<dbReference type="EMBL" id="MT331817">
    <property type="protein sequence ID" value="QRB97904.1"/>
    <property type="molecule type" value="Genomic_DNA"/>
</dbReference>
<organism evidence="10">
    <name type="scientific">Ceratocystis polychroma</name>
    <dbReference type="NCBI Taxonomy" id="272712"/>
    <lineage>
        <taxon>Eukaryota</taxon>
        <taxon>Fungi</taxon>
        <taxon>Dikarya</taxon>
        <taxon>Ascomycota</taxon>
        <taxon>Pezizomycotina</taxon>
        <taxon>Sordariomycetes</taxon>
        <taxon>Hypocreomycetidae</taxon>
        <taxon>Microascales</taxon>
        <taxon>Ceratocystidaceae</taxon>
        <taxon>Ceratocystis</taxon>
    </lineage>
</organism>
<keyword evidence="9" id="KW-0249">Electron transport</keyword>
<dbReference type="EC" id="7.1.1.2" evidence="9"/>
<keyword evidence="9" id="KW-1278">Translocase</keyword>
<keyword evidence="7 9" id="KW-0472">Membrane</keyword>
<dbReference type="PANTHER" id="PTHR11058:SF9">
    <property type="entry name" value="NADH-UBIQUINONE OXIDOREDUCTASE CHAIN 3"/>
    <property type="match status" value="1"/>
</dbReference>
<comment type="similarity">
    <text evidence="2 9">Belongs to the complex I subunit 3 family.</text>
</comment>
<dbReference type="GO" id="GO:0030964">
    <property type="term" value="C:NADH dehydrogenase complex"/>
    <property type="evidence" value="ECO:0007669"/>
    <property type="project" value="TreeGrafter"/>
</dbReference>
<comment type="catalytic activity">
    <reaction evidence="8 9">
        <text>a ubiquinone + NADH + 5 H(+)(in) = a ubiquinol + NAD(+) + 4 H(+)(out)</text>
        <dbReference type="Rhea" id="RHEA:29091"/>
        <dbReference type="Rhea" id="RHEA-COMP:9565"/>
        <dbReference type="Rhea" id="RHEA-COMP:9566"/>
        <dbReference type="ChEBI" id="CHEBI:15378"/>
        <dbReference type="ChEBI" id="CHEBI:16389"/>
        <dbReference type="ChEBI" id="CHEBI:17976"/>
        <dbReference type="ChEBI" id="CHEBI:57540"/>
        <dbReference type="ChEBI" id="CHEBI:57945"/>
        <dbReference type="EC" id="7.1.1.2"/>
    </reaction>
</comment>
<keyword evidence="9" id="KW-0520">NAD</keyword>
<keyword evidence="9" id="KW-0679">Respiratory chain</keyword>
<feature type="transmembrane region" description="Helical" evidence="9">
    <location>
        <begin position="72"/>
        <end position="95"/>
    </location>
</feature>
<evidence type="ECO:0000313" key="10">
    <source>
        <dbReference type="EMBL" id="QRB97904.1"/>
    </source>
</evidence>
<dbReference type="RefSeq" id="YP_010119567.1">
    <property type="nucleotide sequence ID" value="NC_056154.1"/>
</dbReference>
<evidence type="ECO:0000256" key="4">
    <source>
        <dbReference type="ARBA" id="ARBA00022448"/>
    </source>
</evidence>
<dbReference type="InterPro" id="IPR000440">
    <property type="entry name" value="NADH_UbQ/plastoQ_OxRdtase_su3"/>
</dbReference>
<evidence type="ECO:0000256" key="6">
    <source>
        <dbReference type="ARBA" id="ARBA00022989"/>
    </source>
</evidence>
<sequence>MIKYGSHIGLYTCNFIVSSLTILLIIIAIIAVLFLVLNFILAPHNPYQEKESAFECGFHSFLQSRSPFNVTFFVYGILYLIFDLEIILLYPYAVSMYENDIYGLIVVIIFTCIISIGFIYEIGKNALKIASRQDKSFNFNSKVSSGPSHIYYLD</sequence>
<keyword evidence="9 10" id="KW-0496">Mitochondrion</keyword>
<accession>A0A7U1XAW7</accession>
<dbReference type="GO" id="GO:0031966">
    <property type="term" value="C:mitochondrial membrane"/>
    <property type="evidence" value="ECO:0007669"/>
    <property type="project" value="UniProtKB-SubCell"/>
</dbReference>